<accession>F4PV29</accession>
<protein>
    <submittedName>
        <fullName evidence="2">Uncharacterized protein</fullName>
    </submittedName>
</protein>
<sequence length="56" mass="6385">MTYFPPFPYSYYSTFMCEGVRVMMLVVGGVDNDDDDDCDDVVDDDDDGYDHKDGNI</sequence>
<evidence type="ECO:0000313" key="2">
    <source>
        <dbReference type="EMBL" id="EGG21145.1"/>
    </source>
</evidence>
<proteinExistence type="predicted"/>
<feature type="compositionally biased region" description="Acidic residues" evidence="1">
    <location>
        <begin position="34"/>
        <end position="48"/>
    </location>
</feature>
<dbReference type="GeneID" id="14873213"/>
<keyword evidence="3" id="KW-1185">Reference proteome</keyword>
<dbReference type="RefSeq" id="XP_004358995.1">
    <property type="nucleotide sequence ID" value="XM_004358938.1"/>
</dbReference>
<evidence type="ECO:0000256" key="1">
    <source>
        <dbReference type="SAM" id="MobiDB-lite"/>
    </source>
</evidence>
<dbReference type="KEGG" id="dfa:DFA_01020"/>
<name>F4PV29_CACFS</name>
<reference evidence="3" key="1">
    <citation type="journal article" date="2011" name="Genome Res.">
        <title>Phylogeny-wide analysis of social amoeba genomes highlights ancient origins for complex intercellular communication.</title>
        <authorList>
            <person name="Heidel A.J."/>
            <person name="Lawal H.M."/>
            <person name="Felder M."/>
            <person name="Schilde C."/>
            <person name="Helps N.R."/>
            <person name="Tunggal B."/>
            <person name="Rivero F."/>
            <person name="John U."/>
            <person name="Schleicher M."/>
            <person name="Eichinger L."/>
            <person name="Platzer M."/>
            <person name="Noegel A.A."/>
            <person name="Schaap P."/>
            <person name="Gloeckner G."/>
        </authorList>
    </citation>
    <scope>NUCLEOTIDE SEQUENCE [LARGE SCALE GENOMIC DNA]</scope>
    <source>
        <strain evidence="3">SH3</strain>
    </source>
</reference>
<dbReference type="AlphaFoldDB" id="F4PV29"/>
<dbReference type="Proteomes" id="UP000007797">
    <property type="component" value="Unassembled WGS sequence"/>
</dbReference>
<dbReference type="EMBL" id="GL883010">
    <property type="protein sequence ID" value="EGG21145.1"/>
    <property type="molecule type" value="Genomic_DNA"/>
</dbReference>
<feature type="region of interest" description="Disordered" evidence="1">
    <location>
        <begin position="34"/>
        <end position="56"/>
    </location>
</feature>
<evidence type="ECO:0000313" key="3">
    <source>
        <dbReference type="Proteomes" id="UP000007797"/>
    </source>
</evidence>
<organism evidence="2 3">
    <name type="scientific">Cavenderia fasciculata</name>
    <name type="common">Slime mold</name>
    <name type="synonym">Dictyostelium fasciculatum</name>
    <dbReference type="NCBI Taxonomy" id="261658"/>
    <lineage>
        <taxon>Eukaryota</taxon>
        <taxon>Amoebozoa</taxon>
        <taxon>Evosea</taxon>
        <taxon>Eumycetozoa</taxon>
        <taxon>Dictyostelia</taxon>
        <taxon>Acytosteliales</taxon>
        <taxon>Cavenderiaceae</taxon>
        <taxon>Cavenderia</taxon>
    </lineage>
</organism>
<gene>
    <name evidence="2" type="ORF">DFA_01020</name>
</gene>